<name>A0A5C7FS93_9BACT</name>
<dbReference type="GO" id="GO:0016987">
    <property type="term" value="F:sigma factor activity"/>
    <property type="evidence" value="ECO:0007669"/>
    <property type="project" value="UniProtKB-KW"/>
</dbReference>
<dbReference type="Pfam" id="PF04542">
    <property type="entry name" value="Sigma70_r2"/>
    <property type="match status" value="1"/>
</dbReference>
<feature type="domain" description="RNA polymerase sigma factor 70 region 4 type 2" evidence="7">
    <location>
        <begin position="123"/>
        <end position="171"/>
    </location>
</feature>
<accession>A0A5C7FS93</accession>
<evidence type="ECO:0000256" key="3">
    <source>
        <dbReference type="ARBA" id="ARBA00023082"/>
    </source>
</evidence>
<evidence type="ECO:0000313" key="8">
    <source>
        <dbReference type="EMBL" id="TXF90908.1"/>
    </source>
</evidence>
<gene>
    <name evidence="8" type="ORF">FUA23_03670</name>
</gene>
<dbReference type="Gene3D" id="1.10.1740.10">
    <property type="match status" value="1"/>
</dbReference>
<dbReference type="InterPro" id="IPR013324">
    <property type="entry name" value="RNA_pol_sigma_r3/r4-like"/>
</dbReference>
<reference evidence="8 9" key="1">
    <citation type="submission" date="2019-08" db="EMBL/GenBank/DDBJ databases">
        <title>Lewinella sp. strain SSH13 Genome sequencing and assembly.</title>
        <authorList>
            <person name="Kim I."/>
        </authorList>
    </citation>
    <scope>NUCLEOTIDE SEQUENCE [LARGE SCALE GENOMIC DNA]</scope>
    <source>
        <strain evidence="8 9">SSH13</strain>
    </source>
</reference>
<evidence type="ECO:0000259" key="7">
    <source>
        <dbReference type="Pfam" id="PF08281"/>
    </source>
</evidence>
<proteinExistence type="inferred from homology"/>
<dbReference type="NCBIfam" id="TIGR02937">
    <property type="entry name" value="sigma70-ECF"/>
    <property type="match status" value="1"/>
</dbReference>
<dbReference type="PANTHER" id="PTHR43133:SF8">
    <property type="entry name" value="RNA POLYMERASE SIGMA FACTOR HI_1459-RELATED"/>
    <property type="match status" value="1"/>
</dbReference>
<sequence>MDTDEDIMAAVVNGQLERLAELYRRYRRPLYGFLLKRVNAPAAAEDLLQTTFERVIKYRASFREGSSFRSWVFTIARNAVHDSVRKEQRMPVKSDVDLGVLPILTPSAHCDWEKRETRSQSAAALAALPESYREVVDLAWKRGLKYAEIAEVLGLSEANVKVRIHRAVKQLRINYAKIEQQ</sequence>
<dbReference type="Pfam" id="PF08281">
    <property type="entry name" value="Sigma70_r4_2"/>
    <property type="match status" value="1"/>
</dbReference>
<protein>
    <submittedName>
        <fullName evidence="8">RNA polymerase sigma factor</fullName>
    </submittedName>
</protein>
<keyword evidence="5" id="KW-0804">Transcription</keyword>
<dbReference type="CDD" id="cd06171">
    <property type="entry name" value="Sigma70_r4"/>
    <property type="match status" value="1"/>
</dbReference>
<dbReference type="GO" id="GO:0003677">
    <property type="term" value="F:DNA binding"/>
    <property type="evidence" value="ECO:0007669"/>
    <property type="project" value="UniProtKB-KW"/>
</dbReference>
<dbReference type="Gene3D" id="1.10.10.10">
    <property type="entry name" value="Winged helix-like DNA-binding domain superfamily/Winged helix DNA-binding domain"/>
    <property type="match status" value="1"/>
</dbReference>
<dbReference type="OrthoDB" id="9798255at2"/>
<dbReference type="InterPro" id="IPR039425">
    <property type="entry name" value="RNA_pol_sigma-70-like"/>
</dbReference>
<keyword evidence="2" id="KW-0805">Transcription regulation</keyword>
<dbReference type="InterPro" id="IPR014284">
    <property type="entry name" value="RNA_pol_sigma-70_dom"/>
</dbReference>
<keyword evidence="9" id="KW-1185">Reference proteome</keyword>
<dbReference type="EMBL" id="VOXD01000004">
    <property type="protein sequence ID" value="TXF90908.1"/>
    <property type="molecule type" value="Genomic_DNA"/>
</dbReference>
<evidence type="ECO:0000256" key="2">
    <source>
        <dbReference type="ARBA" id="ARBA00023015"/>
    </source>
</evidence>
<organism evidence="8 9">
    <name type="scientific">Neolewinella aurantiaca</name>
    <dbReference type="NCBI Taxonomy" id="2602767"/>
    <lineage>
        <taxon>Bacteria</taxon>
        <taxon>Pseudomonadati</taxon>
        <taxon>Bacteroidota</taxon>
        <taxon>Saprospiria</taxon>
        <taxon>Saprospirales</taxon>
        <taxon>Lewinellaceae</taxon>
        <taxon>Neolewinella</taxon>
    </lineage>
</organism>
<keyword evidence="3" id="KW-0731">Sigma factor</keyword>
<feature type="domain" description="RNA polymerase sigma-70 region 2" evidence="6">
    <location>
        <begin position="22"/>
        <end position="89"/>
    </location>
</feature>
<dbReference type="AlphaFoldDB" id="A0A5C7FS93"/>
<keyword evidence="4" id="KW-0238">DNA-binding</keyword>
<dbReference type="RefSeq" id="WP_147929366.1">
    <property type="nucleotide sequence ID" value="NZ_VOXD01000004.1"/>
</dbReference>
<evidence type="ECO:0000256" key="4">
    <source>
        <dbReference type="ARBA" id="ARBA00023125"/>
    </source>
</evidence>
<dbReference type="PANTHER" id="PTHR43133">
    <property type="entry name" value="RNA POLYMERASE ECF-TYPE SIGMA FACTO"/>
    <property type="match status" value="1"/>
</dbReference>
<dbReference type="InterPro" id="IPR007627">
    <property type="entry name" value="RNA_pol_sigma70_r2"/>
</dbReference>
<comment type="similarity">
    <text evidence="1">Belongs to the sigma-70 factor family. ECF subfamily.</text>
</comment>
<evidence type="ECO:0000259" key="6">
    <source>
        <dbReference type="Pfam" id="PF04542"/>
    </source>
</evidence>
<dbReference type="SUPFAM" id="SSF88659">
    <property type="entry name" value="Sigma3 and sigma4 domains of RNA polymerase sigma factors"/>
    <property type="match status" value="1"/>
</dbReference>
<evidence type="ECO:0000256" key="5">
    <source>
        <dbReference type="ARBA" id="ARBA00023163"/>
    </source>
</evidence>
<dbReference type="InterPro" id="IPR013249">
    <property type="entry name" value="RNA_pol_sigma70_r4_t2"/>
</dbReference>
<evidence type="ECO:0000256" key="1">
    <source>
        <dbReference type="ARBA" id="ARBA00010641"/>
    </source>
</evidence>
<comment type="caution">
    <text evidence="8">The sequence shown here is derived from an EMBL/GenBank/DDBJ whole genome shotgun (WGS) entry which is preliminary data.</text>
</comment>
<dbReference type="Proteomes" id="UP000321907">
    <property type="component" value="Unassembled WGS sequence"/>
</dbReference>
<evidence type="ECO:0000313" key="9">
    <source>
        <dbReference type="Proteomes" id="UP000321907"/>
    </source>
</evidence>
<dbReference type="InterPro" id="IPR036388">
    <property type="entry name" value="WH-like_DNA-bd_sf"/>
</dbReference>
<dbReference type="GO" id="GO:0006352">
    <property type="term" value="P:DNA-templated transcription initiation"/>
    <property type="evidence" value="ECO:0007669"/>
    <property type="project" value="InterPro"/>
</dbReference>
<dbReference type="SUPFAM" id="SSF88946">
    <property type="entry name" value="Sigma2 domain of RNA polymerase sigma factors"/>
    <property type="match status" value="1"/>
</dbReference>
<dbReference type="InterPro" id="IPR013325">
    <property type="entry name" value="RNA_pol_sigma_r2"/>
</dbReference>